<dbReference type="EMBL" id="JBHTHU010000021">
    <property type="protein sequence ID" value="MFD0751696.1"/>
    <property type="molecule type" value="Genomic_DNA"/>
</dbReference>
<comment type="caution">
    <text evidence="1">The sequence shown here is derived from an EMBL/GenBank/DDBJ whole genome shotgun (WGS) entry which is preliminary data.</text>
</comment>
<keyword evidence="2" id="KW-1185">Reference proteome</keyword>
<protein>
    <submittedName>
        <fullName evidence="1">Uncharacterized protein</fullName>
    </submittedName>
</protein>
<dbReference type="Proteomes" id="UP001596958">
    <property type="component" value="Unassembled WGS sequence"/>
</dbReference>
<evidence type="ECO:0000313" key="1">
    <source>
        <dbReference type="EMBL" id="MFD0751696.1"/>
    </source>
</evidence>
<evidence type="ECO:0000313" key="2">
    <source>
        <dbReference type="Proteomes" id="UP001596958"/>
    </source>
</evidence>
<accession>A0ABW2Z4K3</accession>
<name>A0ABW2Z4K3_9SPHI</name>
<reference evidence="2" key="1">
    <citation type="journal article" date="2019" name="Int. J. Syst. Evol. Microbiol.">
        <title>The Global Catalogue of Microorganisms (GCM) 10K type strain sequencing project: providing services to taxonomists for standard genome sequencing and annotation.</title>
        <authorList>
            <consortium name="The Broad Institute Genomics Platform"/>
            <consortium name="The Broad Institute Genome Sequencing Center for Infectious Disease"/>
            <person name="Wu L."/>
            <person name="Ma J."/>
        </authorList>
    </citation>
    <scope>NUCLEOTIDE SEQUENCE [LARGE SCALE GENOMIC DNA]</scope>
    <source>
        <strain evidence="2">CCUG 63418</strain>
    </source>
</reference>
<gene>
    <name evidence="1" type="ORF">ACFQZS_16210</name>
</gene>
<organism evidence="1 2">
    <name type="scientific">Mucilaginibacter calamicampi</name>
    <dbReference type="NCBI Taxonomy" id="1302352"/>
    <lineage>
        <taxon>Bacteria</taxon>
        <taxon>Pseudomonadati</taxon>
        <taxon>Bacteroidota</taxon>
        <taxon>Sphingobacteriia</taxon>
        <taxon>Sphingobacteriales</taxon>
        <taxon>Sphingobacteriaceae</taxon>
        <taxon>Mucilaginibacter</taxon>
    </lineage>
</organism>
<sequence>MARRKFKKVFLICENNKIFGDYNYQMVNMYRERKHAESVCKSQNQLAVGEAQKLYNKSQTITQGTVHAYYLVHESYFDEKENK</sequence>
<dbReference type="RefSeq" id="WP_377101984.1">
    <property type="nucleotide sequence ID" value="NZ_JBHTHU010000021.1"/>
</dbReference>
<proteinExistence type="predicted"/>